<feature type="transmembrane region" description="Helical" evidence="1">
    <location>
        <begin position="55"/>
        <end position="77"/>
    </location>
</feature>
<name>A0A1B8PZ26_MORLA</name>
<evidence type="ECO:0000256" key="1">
    <source>
        <dbReference type="SAM" id="Phobius"/>
    </source>
</evidence>
<comment type="caution">
    <text evidence="2">The sequence shown here is derived from an EMBL/GenBank/DDBJ whole genome shotgun (WGS) entry which is preliminary data.</text>
</comment>
<keyword evidence="1" id="KW-1133">Transmembrane helix</keyword>
<gene>
    <name evidence="2" type="ORF">A9309_07970</name>
</gene>
<dbReference type="EMBL" id="LZMS01000066">
    <property type="protein sequence ID" value="OBX61599.1"/>
    <property type="molecule type" value="Genomic_DNA"/>
</dbReference>
<keyword evidence="1" id="KW-0472">Membrane</keyword>
<sequence>MKKAHTIAQPKPIIPIQSALRRAWFVWLLYCLVIYPVLASLAFGNVGYANLGMNGGVVTGMVFGVIWQLVKLIPALLLTPTIKRADAPYGLIVASLVMLIYLGFVGVYWFIHVFEHSPVYISVGFGFETLLLLIINVLLFVLLKRLPPMHKNKIRK</sequence>
<feature type="transmembrane region" description="Helical" evidence="1">
    <location>
        <begin position="89"/>
        <end position="111"/>
    </location>
</feature>
<protein>
    <submittedName>
        <fullName evidence="2">Uncharacterized protein</fullName>
    </submittedName>
</protein>
<dbReference type="RefSeq" id="WP_065256248.1">
    <property type="nucleotide sequence ID" value="NZ_JARDJM010000026.1"/>
</dbReference>
<dbReference type="Proteomes" id="UP000092607">
    <property type="component" value="Unassembled WGS sequence"/>
</dbReference>
<evidence type="ECO:0000313" key="2">
    <source>
        <dbReference type="EMBL" id="OBX61599.1"/>
    </source>
</evidence>
<dbReference type="OrthoDB" id="6647430at2"/>
<organism evidence="2 3">
    <name type="scientific">Moraxella lacunata</name>
    <dbReference type="NCBI Taxonomy" id="477"/>
    <lineage>
        <taxon>Bacteria</taxon>
        <taxon>Pseudomonadati</taxon>
        <taxon>Pseudomonadota</taxon>
        <taxon>Gammaproteobacteria</taxon>
        <taxon>Moraxellales</taxon>
        <taxon>Moraxellaceae</taxon>
        <taxon>Moraxella</taxon>
    </lineage>
</organism>
<keyword evidence="1" id="KW-0812">Transmembrane</keyword>
<dbReference type="AlphaFoldDB" id="A0A1B8PZ26"/>
<accession>A0A1B8PZ26</accession>
<reference evidence="2 3" key="1">
    <citation type="submission" date="2016-06" db="EMBL/GenBank/DDBJ databases">
        <title>Draft genome of Moraxella lacunata CCUG 57757A.</title>
        <authorList>
            <person name="Salva-Serra F."/>
            <person name="Engstrom-Jakobsson H."/>
            <person name="Thorell K."/>
            <person name="Gonzales-Siles L."/>
            <person name="Karlsson R."/>
            <person name="Boulund F."/>
            <person name="Engstrand L."/>
            <person name="Kristiansson E."/>
            <person name="Moore E."/>
        </authorList>
    </citation>
    <scope>NUCLEOTIDE SEQUENCE [LARGE SCALE GENOMIC DNA]</scope>
    <source>
        <strain evidence="2 3">CCUG 57757A</strain>
    </source>
</reference>
<evidence type="ECO:0000313" key="3">
    <source>
        <dbReference type="Proteomes" id="UP000092607"/>
    </source>
</evidence>
<feature type="transmembrane region" description="Helical" evidence="1">
    <location>
        <begin position="24"/>
        <end position="43"/>
    </location>
</feature>
<proteinExistence type="predicted"/>
<feature type="transmembrane region" description="Helical" evidence="1">
    <location>
        <begin position="117"/>
        <end position="143"/>
    </location>
</feature>